<evidence type="ECO:0000313" key="2">
    <source>
        <dbReference type="EMBL" id="NEB17436.1"/>
    </source>
</evidence>
<dbReference type="Proteomes" id="UP000469545">
    <property type="component" value="Unassembled WGS sequence"/>
</dbReference>
<organism evidence="2 3">
    <name type="scientific">Streptomyces coelicoflavus</name>
    <dbReference type="NCBI Taxonomy" id="285562"/>
    <lineage>
        <taxon>Bacteria</taxon>
        <taxon>Bacillati</taxon>
        <taxon>Actinomycetota</taxon>
        <taxon>Actinomycetes</taxon>
        <taxon>Kitasatosporales</taxon>
        <taxon>Streptomycetaceae</taxon>
        <taxon>Streptomyces</taxon>
    </lineage>
</organism>
<dbReference type="EMBL" id="JAAGMB010000284">
    <property type="protein sequence ID" value="NEB17436.1"/>
    <property type="molecule type" value="Genomic_DNA"/>
</dbReference>
<dbReference type="AlphaFoldDB" id="A0A6N9ULJ3"/>
<proteinExistence type="predicted"/>
<feature type="region of interest" description="Disordered" evidence="1">
    <location>
        <begin position="1"/>
        <end position="20"/>
    </location>
</feature>
<evidence type="ECO:0000256" key="1">
    <source>
        <dbReference type="SAM" id="MobiDB-lite"/>
    </source>
</evidence>
<reference evidence="2 3" key="1">
    <citation type="submission" date="2020-01" db="EMBL/GenBank/DDBJ databases">
        <title>Insect and environment-associated Actinomycetes.</title>
        <authorList>
            <person name="Currrie C."/>
            <person name="Chevrette M."/>
            <person name="Carlson C."/>
            <person name="Stubbendieck R."/>
            <person name="Wendt-Pienkowski E."/>
        </authorList>
    </citation>
    <scope>NUCLEOTIDE SEQUENCE [LARGE SCALE GENOMIC DNA]</scope>
    <source>
        <strain evidence="2 3">SID14172</strain>
    </source>
</reference>
<feature type="compositionally biased region" description="Acidic residues" evidence="1">
    <location>
        <begin position="1"/>
        <end position="12"/>
    </location>
</feature>
<gene>
    <name evidence="2" type="ORF">G3I46_13080</name>
</gene>
<keyword evidence="3" id="KW-1185">Reference proteome</keyword>
<comment type="caution">
    <text evidence="2">The sequence shown here is derived from an EMBL/GenBank/DDBJ whole genome shotgun (WGS) entry which is preliminary data.</text>
</comment>
<sequence>MKFEFSVDEDETPPPSGFDLGHVDVWGSDGVATTRNRGPGGGVMIYLTVSLILDGLRSFLSGKSRSYESTAVDSSFSLTFTRGQDGSIETRCGGSLVDRSPAAGVAAALHVAAKQFADAHLEQLPADDAGREDLQHSLADFERFMCRPR</sequence>
<accession>A0A6N9ULJ3</accession>
<evidence type="ECO:0000313" key="3">
    <source>
        <dbReference type="Proteomes" id="UP000469545"/>
    </source>
</evidence>
<protein>
    <submittedName>
        <fullName evidence="2">Uncharacterized protein</fullName>
    </submittedName>
</protein>
<name>A0A6N9ULJ3_9ACTN</name>